<dbReference type="PANTHER" id="PTHR42781:SF4">
    <property type="entry name" value="SPERMIDINE_PUTRESCINE IMPORT ATP-BINDING PROTEIN POTA"/>
    <property type="match status" value="1"/>
</dbReference>
<dbReference type="Pfam" id="PF00005">
    <property type="entry name" value="ABC_tran"/>
    <property type="match status" value="1"/>
</dbReference>
<comment type="caution">
    <text evidence="6">The sequence shown here is derived from an EMBL/GenBank/DDBJ whole genome shotgun (WGS) entry which is preliminary data.</text>
</comment>
<reference evidence="6 7" key="1">
    <citation type="submission" date="2019-01" db="EMBL/GenBank/DDBJ databases">
        <authorList>
            <person name="Chen W.-M."/>
        </authorList>
    </citation>
    <scope>NUCLEOTIDE SEQUENCE [LARGE SCALE GENOMIC DNA]</scope>
    <source>
        <strain evidence="6 7">ICH-3</strain>
    </source>
</reference>
<dbReference type="AlphaFoldDB" id="A0A3S2WZC0"/>
<evidence type="ECO:0000256" key="2">
    <source>
        <dbReference type="ARBA" id="ARBA00022475"/>
    </source>
</evidence>
<evidence type="ECO:0000256" key="1">
    <source>
        <dbReference type="ARBA" id="ARBA00022448"/>
    </source>
</evidence>
<dbReference type="Proteomes" id="UP000288178">
    <property type="component" value="Unassembled WGS sequence"/>
</dbReference>
<keyword evidence="2" id="KW-1003">Cell membrane</keyword>
<dbReference type="EMBL" id="SACT01000007">
    <property type="protein sequence ID" value="RVT49742.1"/>
    <property type="molecule type" value="Genomic_DNA"/>
</dbReference>
<keyword evidence="1" id="KW-0813">Transport</keyword>
<keyword evidence="2" id="KW-0472">Membrane</keyword>
<dbReference type="OrthoDB" id="9802264at2"/>
<dbReference type="PROSITE" id="PS50893">
    <property type="entry name" value="ABC_TRANSPORTER_2"/>
    <property type="match status" value="1"/>
</dbReference>
<evidence type="ECO:0000256" key="3">
    <source>
        <dbReference type="ARBA" id="ARBA00022741"/>
    </source>
</evidence>
<keyword evidence="7" id="KW-1185">Reference proteome</keyword>
<keyword evidence="3" id="KW-0547">Nucleotide-binding</keyword>
<name>A0A3S2WZC0_9BURK</name>
<dbReference type="Gene3D" id="3.40.50.300">
    <property type="entry name" value="P-loop containing nucleotide triphosphate hydrolases"/>
    <property type="match status" value="1"/>
</dbReference>
<dbReference type="InterPro" id="IPR027417">
    <property type="entry name" value="P-loop_NTPase"/>
</dbReference>
<evidence type="ECO:0000313" key="7">
    <source>
        <dbReference type="Proteomes" id="UP000288178"/>
    </source>
</evidence>
<evidence type="ECO:0000256" key="4">
    <source>
        <dbReference type="ARBA" id="ARBA00022840"/>
    </source>
</evidence>
<sequence length="210" mass="22787">MSLRLQDVSLRLAGRTLLRPLTADIAAGEVLAVMGPSGSGKSTLLAWLAGLPIAPLQADGAVWLDGQDVSDWPTEQRRVGLLFQDDLLYPHWTLRQNLLFALPKGLRAEREAAVEHALAAAELPGLGARRPHELSGGQRARVSLMRALLAQPRALLLDEPFSRLDAALRARMSEHTWQALRAARVPALLVTHDAADVPPGARIVRLDDHA</sequence>
<evidence type="ECO:0000259" key="5">
    <source>
        <dbReference type="PROSITE" id="PS50893"/>
    </source>
</evidence>
<proteinExistence type="predicted"/>
<dbReference type="GO" id="GO:0005524">
    <property type="term" value="F:ATP binding"/>
    <property type="evidence" value="ECO:0007669"/>
    <property type="project" value="UniProtKB-KW"/>
</dbReference>
<accession>A0A3S2WZC0</accession>
<keyword evidence="4 6" id="KW-0067">ATP-binding</keyword>
<evidence type="ECO:0000313" key="6">
    <source>
        <dbReference type="EMBL" id="RVT49742.1"/>
    </source>
</evidence>
<dbReference type="GO" id="GO:0016887">
    <property type="term" value="F:ATP hydrolysis activity"/>
    <property type="evidence" value="ECO:0007669"/>
    <property type="project" value="InterPro"/>
</dbReference>
<protein>
    <submittedName>
        <fullName evidence="6">ATP-binding cassette domain-containing protein</fullName>
    </submittedName>
</protein>
<gene>
    <name evidence="6" type="ORF">ENE75_19070</name>
</gene>
<dbReference type="SMART" id="SM00382">
    <property type="entry name" value="AAA"/>
    <property type="match status" value="1"/>
</dbReference>
<organism evidence="6 7">
    <name type="scientific">Rubrivivax albus</name>
    <dbReference type="NCBI Taxonomy" id="2499835"/>
    <lineage>
        <taxon>Bacteria</taxon>
        <taxon>Pseudomonadati</taxon>
        <taxon>Pseudomonadota</taxon>
        <taxon>Betaproteobacteria</taxon>
        <taxon>Burkholderiales</taxon>
        <taxon>Sphaerotilaceae</taxon>
        <taxon>Rubrivivax</taxon>
    </lineage>
</organism>
<dbReference type="RefSeq" id="WP_128199914.1">
    <property type="nucleotide sequence ID" value="NZ_SACT01000007.1"/>
</dbReference>
<dbReference type="InterPro" id="IPR003439">
    <property type="entry name" value="ABC_transporter-like_ATP-bd"/>
</dbReference>
<dbReference type="InterPro" id="IPR003593">
    <property type="entry name" value="AAA+_ATPase"/>
</dbReference>
<dbReference type="PANTHER" id="PTHR42781">
    <property type="entry name" value="SPERMIDINE/PUTRESCINE IMPORT ATP-BINDING PROTEIN POTA"/>
    <property type="match status" value="1"/>
</dbReference>
<dbReference type="SUPFAM" id="SSF52540">
    <property type="entry name" value="P-loop containing nucleoside triphosphate hydrolases"/>
    <property type="match status" value="1"/>
</dbReference>
<feature type="domain" description="ABC transporter" evidence="5">
    <location>
        <begin position="3"/>
        <end position="210"/>
    </location>
</feature>
<dbReference type="InterPro" id="IPR050093">
    <property type="entry name" value="ABC_SmlMolc_Importer"/>
</dbReference>